<dbReference type="AlphaFoldDB" id="A0A167FF38"/>
<feature type="transmembrane region" description="Helical" evidence="8">
    <location>
        <begin position="230"/>
        <end position="257"/>
    </location>
</feature>
<sequence length="360" mass="40271">MTISNRFIRLCIAVILLLLIIYLGSLVDFIFQPVFALFNMIIIVPFLLAGFLYYLLRPLVDLMERKKITRTYAILIIYVVALICVVGFIIGLWPPLVDQLLNLVTNAPNLFNSLSQQLGELEKSGFLAGVLPDDASPLTQLTEYLNQGFVFLTNYVSGLVSFFSNFAIILFTFPLFLFYMLKEGEKFGKRIVGFLPKRFRDVGIEVLSEIDTVLSGFIVGRVLVNVFLGILMYIGFLIIGLPYALLLTVIAVILNFIPFVGAILSSIPIVIIGFVESPSVAIWSLIVILVAQQIQDNILAPYIFGKQLDIHPLTTIILVLASGDLLGIVGIITIIPLYMVIKIVVSKVYIMYFKNSWEEL</sequence>
<dbReference type="EMBL" id="LSFN01000005">
    <property type="protein sequence ID" value="OAB76491.1"/>
    <property type="molecule type" value="Genomic_DNA"/>
</dbReference>
<dbReference type="GO" id="GO:0005886">
    <property type="term" value="C:plasma membrane"/>
    <property type="evidence" value="ECO:0007669"/>
    <property type="project" value="UniProtKB-SubCell"/>
</dbReference>
<keyword evidence="7 8" id="KW-0472">Membrane</keyword>
<dbReference type="STRING" id="1763538.LPB68_21225"/>
<protein>
    <submittedName>
        <fullName evidence="9">Permease</fullName>
    </submittedName>
</protein>
<comment type="caution">
    <text evidence="9">The sequence shown here is derived from an EMBL/GenBank/DDBJ whole genome shotgun (WGS) entry which is preliminary data.</text>
</comment>
<reference evidence="9 10" key="1">
    <citation type="submission" date="2016-02" db="EMBL/GenBank/DDBJ databases">
        <title>Paenibacillus sp. LPB0068, isolated from Crassostrea gigas.</title>
        <authorList>
            <person name="Shin S.-K."/>
            <person name="Yi H."/>
        </authorList>
    </citation>
    <scope>NUCLEOTIDE SEQUENCE [LARGE SCALE GENOMIC DNA]</scope>
    <source>
        <strain evidence="9 10">LPB0068</strain>
    </source>
</reference>
<dbReference type="PANTHER" id="PTHR21716:SF53">
    <property type="entry name" value="PERMEASE PERM-RELATED"/>
    <property type="match status" value="1"/>
</dbReference>
<evidence type="ECO:0000256" key="7">
    <source>
        <dbReference type="ARBA" id="ARBA00023136"/>
    </source>
</evidence>
<keyword evidence="4" id="KW-1003">Cell membrane</keyword>
<dbReference type="Proteomes" id="UP000077134">
    <property type="component" value="Unassembled WGS sequence"/>
</dbReference>
<proteinExistence type="inferred from homology"/>
<evidence type="ECO:0000256" key="8">
    <source>
        <dbReference type="SAM" id="Phobius"/>
    </source>
</evidence>
<dbReference type="InterPro" id="IPR002549">
    <property type="entry name" value="AI-2E-like"/>
</dbReference>
<feature type="transmembrane region" description="Helical" evidence="8">
    <location>
        <begin position="314"/>
        <end position="341"/>
    </location>
</feature>
<feature type="transmembrane region" description="Helical" evidence="8">
    <location>
        <begin position="155"/>
        <end position="181"/>
    </location>
</feature>
<keyword evidence="3" id="KW-0813">Transport</keyword>
<dbReference type="Pfam" id="PF01594">
    <property type="entry name" value="AI-2E_transport"/>
    <property type="match status" value="1"/>
</dbReference>
<dbReference type="KEGG" id="pcx:LPB68_21225"/>
<feature type="transmembrane region" description="Helical" evidence="8">
    <location>
        <begin position="269"/>
        <end position="294"/>
    </location>
</feature>
<keyword evidence="5 8" id="KW-0812">Transmembrane</keyword>
<keyword evidence="10" id="KW-1185">Reference proteome</keyword>
<evidence type="ECO:0000256" key="4">
    <source>
        <dbReference type="ARBA" id="ARBA00022475"/>
    </source>
</evidence>
<dbReference type="OrthoDB" id="9793390at2"/>
<name>A0A167FF38_9BACL</name>
<evidence type="ECO:0000256" key="3">
    <source>
        <dbReference type="ARBA" id="ARBA00022448"/>
    </source>
</evidence>
<evidence type="ECO:0000256" key="1">
    <source>
        <dbReference type="ARBA" id="ARBA00004651"/>
    </source>
</evidence>
<comment type="subcellular location">
    <subcellularLocation>
        <location evidence="1">Cell membrane</location>
        <topology evidence="1">Multi-pass membrane protein</topology>
    </subcellularLocation>
</comment>
<evidence type="ECO:0000313" key="10">
    <source>
        <dbReference type="Proteomes" id="UP000077134"/>
    </source>
</evidence>
<comment type="similarity">
    <text evidence="2">Belongs to the autoinducer-2 exporter (AI-2E) (TC 2.A.86) family.</text>
</comment>
<keyword evidence="6 8" id="KW-1133">Transmembrane helix</keyword>
<gene>
    <name evidence="9" type="ORF">PNBC_03515</name>
</gene>
<evidence type="ECO:0000256" key="2">
    <source>
        <dbReference type="ARBA" id="ARBA00009773"/>
    </source>
</evidence>
<feature type="transmembrane region" description="Helical" evidence="8">
    <location>
        <begin position="7"/>
        <end position="31"/>
    </location>
</feature>
<accession>A0A167FF38</accession>
<evidence type="ECO:0000256" key="6">
    <source>
        <dbReference type="ARBA" id="ARBA00022989"/>
    </source>
</evidence>
<evidence type="ECO:0000256" key="5">
    <source>
        <dbReference type="ARBA" id="ARBA00022692"/>
    </source>
</evidence>
<dbReference type="PANTHER" id="PTHR21716">
    <property type="entry name" value="TRANSMEMBRANE PROTEIN"/>
    <property type="match status" value="1"/>
</dbReference>
<organism evidence="9 10">
    <name type="scientific">Paenibacillus crassostreae</name>
    <dbReference type="NCBI Taxonomy" id="1763538"/>
    <lineage>
        <taxon>Bacteria</taxon>
        <taxon>Bacillati</taxon>
        <taxon>Bacillota</taxon>
        <taxon>Bacilli</taxon>
        <taxon>Bacillales</taxon>
        <taxon>Paenibacillaceae</taxon>
        <taxon>Paenibacillus</taxon>
    </lineage>
</organism>
<dbReference type="GO" id="GO:0055085">
    <property type="term" value="P:transmembrane transport"/>
    <property type="evidence" value="ECO:0007669"/>
    <property type="project" value="TreeGrafter"/>
</dbReference>
<evidence type="ECO:0000313" key="9">
    <source>
        <dbReference type="EMBL" id="OAB76491.1"/>
    </source>
</evidence>
<feature type="transmembrane region" description="Helical" evidence="8">
    <location>
        <begin position="72"/>
        <end position="93"/>
    </location>
</feature>
<dbReference type="RefSeq" id="WP_068655244.1">
    <property type="nucleotide sequence ID" value="NZ_CP017770.1"/>
</dbReference>
<feature type="transmembrane region" description="Helical" evidence="8">
    <location>
        <begin position="37"/>
        <end position="56"/>
    </location>
</feature>